<dbReference type="Gene3D" id="3.30.40.10">
    <property type="entry name" value="Zinc/RING finger domain, C3HC4 (zinc finger)"/>
    <property type="match status" value="1"/>
</dbReference>
<keyword evidence="1" id="KW-0479">Metal-binding</keyword>
<accession>A0ABR2YJI0</accession>
<reference evidence="8 9" key="1">
    <citation type="journal article" date="2024" name="Nat. Commun.">
        <title>Phylogenomics reveals the evolutionary origins of lichenization in chlorophyte algae.</title>
        <authorList>
            <person name="Puginier C."/>
            <person name="Libourel C."/>
            <person name="Otte J."/>
            <person name="Skaloud P."/>
            <person name="Haon M."/>
            <person name="Grisel S."/>
            <person name="Petersen M."/>
            <person name="Berrin J.G."/>
            <person name="Delaux P.M."/>
            <person name="Dal Grande F."/>
            <person name="Keller J."/>
        </authorList>
    </citation>
    <scope>NUCLEOTIDE SEQUENCE [LARGE SCALE GENOMIC DNA]</scope>
    <source>
        <strain evidence="8 9">SAG 216-7</strain>
    </source>
</reference>
<dbReference type="InterPro" id="IPR017907">
    <property type="entry name" value="Znf_RING_CS"/>
</dbReference>
<dbReference type="InterPro" id="IPR055328">
    <property type="entry name" value="HEI10-like"/>
</dbReference>
<evidence type="ECO:0000313" key="9">
    <source>
        <dbReference type="Proteomes" id="UP001491310"/>
    </source>
</evidence>
<dbReference type="SUPFAM" id="SSF57850">
    <property type="entry name" value="RING/U-box"/>
    <property type="match status" value="1"/>
</dbReference>
<organism evidence="8 9">
    <name type="scientific">Coccomyxa subellipsoidea</name>
    <dbReference type="NCBI Taxonomy" id="248742"/>
    <lineage>
        <taxon>Eukaryota</taxon>
        <taxon>Viridiplantae</taxon>
        <taxon>Chlorophyta</taxon>
        <taxon>core chlorophytes</taxon>
        <taxon>Trebouxiophyceae</taxon>
        <taxon>Trebouxiophyceae incertae sedis</taxon>
        <taxon>Coccomyxaceae</taxon>
        <taxon>Coccomyxa</taxon>
    </lineage>
</organism>
<proteinExistence type="predicted"/>
<gene>
    <name evidence="8" type="ORF">WJX75_005544</name>
</gene>
<keyword evidence="2 4" id="KW-0863">Zinc-finger</keyword>
<evidence type="ECO:0000256" key="3">
    <source>
        <dbReference type="ARBA" id="ARBA00022833"/>
    </source>
</evidence>
<comment type="caution">
    <text evidence="8">The sequence shown here is derived from an EMBL/GenBank/DDBJ whole genome shotgun (WGS) entry which is preliminary data.</text>
</comment>
<keyword evidence="9" id="KW-1185">Reference proteome</keyword>
<dbReference type="InterPro" id="IPR013083">
    <property type="entry name" value="Znf_RING/FYVE/PHD"/>
</dbReference>
<evidence type="ECO:0000313" key="8">
    <source>
        <dbReference type="EMBL" id="KAK9906650.1"/>
    </source>
</evidence>
<dbReference type="Pfam" id="PF14634">
    <property type="entry name" value="zf-RING_5"/>
    <property type="match status" value="1"/>
</dbReference>
<sequence length="292" mass="31307">MKCNGCWADFEPNSQCVATHCGHLFCLKCAQSILESDESACVICENILTKSNVKLVNILQGGNAYQLTLCGQTPETAMTSALASVNFYIGQVELQAQLRESQLQRKLEKVQEACKKKLQEVHNGYTQAKRKYMEVAQEKQNLEADRAELQQKRPIQELHPSAAGGALGDPNGNMVTTIHRKQVFLNPGHADMGANLMHSSQQHLGGFLKNPARRQSTGPMRSATPPQRTSGGSGPVGRNALNNIANISPLDSPGRGNVGNAGFDSPGRRPATAVRDLLGGSPSGMASGLASF</sequence>
<evidence type="ECO:0000256" key="6">
    <source>
        <dbReference type="SAM" id="MobiDB-lite"/>
    </source>
</evidence>
<name>A0ABR2YJI0_9CHLO</name>
<dbReference type="EMBL" id="JALJOT010000010">
    <property type="protein sequence ID" value="KAK9906650.1"/>
    <property type="molecule type" value="Genomic_DNA"/>
</dbReference>
<dbReference type="Proteomes" id="UP001491310">
    <property type="component" value="Unassembled WGS sequence"/>
</dbReference>
<keyword evidence="3" id="KW-0862">Zinc</keyword>
<protein>
    <recommendedName>
        <fullName evidence="7">RING-type domain-containing protein</fullName>
    </recommendedName>
</protein>
<dbReference type="CDD" id="cd16449">
    <property type="entry name" value="RING-HC"/>
    <property type="match status" value="1"/>
</dbReference>
<feature type="region of interest" description="Disordered" evidence="6">
    <location>
        <begin position="208"/>
        <end position="292"/>
    </location>
</feature>
<feature type="compositionally biased region" description="Polar residues" evidence="6">
    <location>
        <begin position="213"/>
        <end position="230"/>
    </location>
</feature>
<evidence type="ECO:0000256" key="1">
    <source>
        <dbReference type="ARBA" id="ARBA00022723"/>
    </source>
</evidence>
<dbReference type="PROSITE" id="PS00518">
    <property type="entry name" value="ZF_RING_1"/>
    <property type="match status" value="1"/>
</dbReference>
<keyword evidence="5" id="KW-0175">Coiled coil</keyword>
<feature type="domain" description="RING-type" evidence="7">
    <location>
        <begin position="3"/>
        <end position="45"/>
    </location>
</feature>
<evidence type="ECO:0000256" key="4">
    <source>
        <dbReference type="PROSITE-ProRule" id="PRU00175"/>
    </source>
</evidence>
<evidence type="ECO:0000256" key="2">
    <source>
        <dbReference type="ARBA" id="ARBA00022771"/>
    </source>
</evidence>
<dbReference type="PANTHER" id="PTHR47384">
    <property type="entry name" value="E3 UBIQUITIN-PROTEIN LIGASE CCNB1IP1 HOMOLOG"/>
    <property type="match status" value="1"/>
</dbReference>
<dbReference type="PANTHER" id="PTHR47384:SF2">
    <property type="entry name" value="E3 UBIQUITIN-PROTEIN LIGASE CCNB1IP1 HOMOLOG"/>
    <property type="match status" value="1"/>
</dbReference>
<feature type="coiled-coil region" evidence="5">
    <location>
        <begin position="100"/>
        <end position="152"/>
    </location>
</feature>
<dbReference type="InterPro" id="IPR001841">
    <property type="entry name" value="Znf_RING"/>
</dbReference>
<dbReference type="PROSITE" id="PS50089">
    <property type="entry name" value="ZF_RING_2"/>
    <property type="match status" value="1"/>
</dbReference>
<evidence type="ECO:0000256" key="5">
    <source>
        <dbReference type="SAM" id="Coils"/>
    </source>
</evidence>
<evidence type="ECO:0000259" key="7">
    <source>
        <dbReference type="PROSITE" id="PS50089"/>
    </source>
</evidence>